<proteinExistence type="predicted"/>
<keyword evidence="2" id="KW-1185">Reference proteome</keyword>
<comment type="caution">
    <text evidence="1">The sequence shown here is derived from an EMBL/GenBank/DDBJ whole genome shotgun (WGS) entry which is preliminary data.</text>
</comment>
<evidence type="ECO:0000313" key="1">
    <source>
        <dbReference type="EMBL" id="CAG8700174.1"/>
    </source>
</evidence>
<sequence length="52" mass="5999">VLRDFFDFVLAGFILESIPVLLSIDGYFFEFEEGEEAKNLLVMLESNEMFSS</sequence>
<gene>
    <name evidence="1" type="ORF">AGERDE_LOCUS13468</name>
</gene>
<feature type="non-terminal residue" evidence="1">
    <location>
        <position position="1"/>
    </location>
</feature>
<reference evidence="1" key="1">
    <citation type="submission" date="2021-06" db="EMBL/GenBank/DDBJ databases">
        <authorList>
            <person name="Kallberg Y."/>
            <person name="Tangrot J."/>
            <person name="Rosling A."/>
        </authorList>
    </citation>
    <scope>NUCLEOTIDE SEQUENCE</scope>
    <source>
        <strain evidence="1">MT106</strain>
    </source>
</reference>
<organism evidence="1 2">
    <name type="scientific">Ambispora gerdemannii</name>
    <dbReference type="NCBI Taxonomy" id="144530"/>
    <lineage>
        <taxon>Eukaryota</taxon>
        <taxon>Fungi</taxon>
        <taxon>Fungi incertae sedis</taxon>
        <taxon>Mucoromycota</taxon>
        <taxon>Glomeromycotina</taxon>
        <taxon>Glomeromycetes</taxon>
        <taxon>Archaeosporales</taxon>
        <taxon>Ambisporaceae</taxon>
        <taxon>Ambispora</taxon>
    </lineage>
</organism>
<dbReference type="EMBL" id="CAJVPL010017882">
    <property type="protein sequence ID" value="CAG8700174.1"/>
    <property type="molecule type" value="Genomic_DNA"/>
</dbReference>
<accession>A0A9N9N3N4</accession>
<dbReference type="AlphaFoldDB" id="A0A9N9N3N4"/>
<dbReference type="Proteomes" id="UP000789831">
    <property type="component" value="Unassembled WGS sequence"/>
</dbReference>
<name>A0A9N9N3N4_9GLOM</name>
<evidence type="ECO:0000313" key="2">
    <source>
        <dbReference type="Proteomes" id="UP000789831"/>
    </source>
</evidence>
<protein>
    <submittedName>
        <fullName evidence="1">1173_t:CDS:1</fullName>
    </submittedName>
</protein>